<dbReference type="GO" id="GO:0004527">
    <property type="term" value="F:exonuclease activity"/>
    <property type="evidence" value="ECO:0007669"/>
    <property type="project" value="UniProtKB-KW"/>
</dbReference>
<keyword evidence="1" id="KW-0812">Transmembrane</keyword>
<dbReference type="RefSeq" id="WP_130542072.1">
    <property type="nucleotide sequence ID" value="NZ_CP042431.1"/>
</dbReference>
<name>A0A4Q7MS21_9BACT</name>
<dbReference type="Proteomes" id="UP000293874">
    <property type="component" value="Unassembled WGS sequence"/>
</dbReference>
<evidence type="ECO:0000259" key="2">
    <source>
        <dbReference type="Pfam" id="PF03372"/>
    </source>
</evidence>
<dbReference type="Pfam" id="PF03372">
    <property type="entry name" value="Exo_endo_phos"/>
    <property type="match status" value="1"/>
</dbReference>
<dbReference type="OrthoDB" id="635146at2"/>
<evidence type="ECO:0000256" key="1">
    <source>
        <dbReference type="SAM" id="Phobius"/>
    </source>
</evidence>
<reference evidence="3 4" key="1">
    <citation type="submission" date="2019-02" db="EMBL/GenBank/DDBJ databases">
        <title>Genomic Encyclopedia of Type Strains, Phase IV (KMG-IV): sequencing the most valuable type-strain genomes for metagenomic binning, comparative biology and taxonomic classification.</title>
        <authorList>
            <person name="Goeker M."/>
        </authorList>
    </citation>
    <scope>NUCLEOTIDE SEQUENCE [LARGE SCALE GENOMIC DNA]</scope>
    <source>
        <strain evidence="3 4">DSM 18116</strain>
    </source>
</reference>
<proteinExistence type="predicted"/>
<dbReference type="PANTHER" id="PTHR14859:SF15">
    <property type="entry name" value="ENDONUCLEASE_EXONUCLEASE_PHOSPHATASE DOMAIN-CONTAINING PROTEIN"/>
    <property type="match status" value="1"/>
</dbReference>
<gene>
    <name evidence="3" type="ORF">EV199_3487</name>
</gene>
<dbReference type="GO" id="GO:0004519">
    <property type="term" value="F:endonuclease activity"/>
    <property type="evidence" value="ECO:0007669"/>
    <property type="project" value="UniProtKB-KW"/>
</dbReference>
<dbReference type="PROSITE" id="PS51257">
    <property type="entry name" value="PROKAR_LIPOPROTEIN"/>
    <property type="match status" value="1"/>
</dbReference>
<keyword evidence="3" id="KW-0255">Endonuclease</keyword>
<keyword evidence="3" id="KW-0378">Hydrolase</keyword>
<feature type="transmembrane region" description="Helical" evidence="1">
    <location>
        <begin position="67"/>
        <end position="91"/>
    </location>
</feature>
<evidence type="ECO:0000313" key="3">
    <source>
        <dbReference type="EMBL" id="RZS71582.1"/>
    </source>
</evidence>
<keyword evidence="1" id="KW-1133">Transmembrane helix</keyword>
<organism evidence="3 4">
    <name type="scientific">Pseudobacter ginsenosidimutans</name>
    <dbReference type="NCBI Taxonomy" id="661488"/>
    <lineage>
        <taxon>Bacteria</taxon>
        <taxon>Pseudomonadati</taxon>
        <taxon>Bacteroidota</taxon>
        <taxon>Chitinophagia</taxon>
        <taxon>Chitinophagales</taxon>
        <taxon>Chitinophagaceae</taxon>
        <taxon>Pseudobacter</taxon>
    </lineage>
</organism>
<dbReference type="GO" id="GO:0006506">
    <property type="term" value="P:GPI anchor biosynthetic process"/>
    <property type="evidence" value="ECO:0007669"/>
    <property type="project" value="TreeGrafter"/>
</dbReference>
<dbReference type="InterPro" id="IPR036691">
    <property type="entry name" value="Endo/exonu/phosph_ase_sf"/>
</dbReference>
<dbReference type="EMBL" id="SGXA01000002">
    <property type="protein sequence ID" value="RZS71582.1"/>
    <property type="molecule type" value="Genomic_DNA"/>
</dbReference>
<dbReference type="AlphaFoldDB" id="A0A4Q7MS21"/>
<evidence type="ECO:0000313" key="4">
    <source>
        <dbReference type="Proteomes" id="UP000293874"/>
    </source>
</evidence>
<dbReference type="SUPFAM" id="SSF56219">
    <property type="entry name" value="DNase I-like"/>
    <property type="match status" value="1"/>
</dbReference>
<keyword evidence="3" id="KW-0540">Nuclease</keyword>
<keyword evidence="4" id="KW-1185">Reference proteome</keyword>
<keyword evidence="1" id="KW-0472">Membrane</keyword>
<feature type="domain" description="Endonuclease/exonuclease/phosphatase" evidence="2">
    <location>
        <begin position="106"/>
        <end position="362"/>
    </location>
</feature>
<dbReference type="InterPro" id="IPR051916">
    <property type="entry name" value="GPI-anchor_lipid_remodeler"/>
</dbReference>
<keyword evidence="3" id="KW-0269">Exonuclease</keyword>
<feature type="transmembrane region" description="Helical" evidence="1">
    <location>
        <begin position="37"/>
        <end position="60"/>
    </location>
</feature>
<sequence length="375" mass="43520">MAIRTFARRFFIVSNVITVAVFLMACANVFLHPDKWWFIAILGLTFPFLLLLTLIFLVGWSLVRSRWIFLSLGALVLGYSNIRALVGFHFASGFQEAKKENTIRILTWNVKWFDEQTRENGRESHRREMLEFIRNENADVLCFQEYFEPGPLGPYSNYKEIRKMGYPYFYRVIDYGKEGAKTEMGSAIFSKYPILDSSRTIFKGPPRLRGAESLISCDLDVNGQTIRVFTTHLQSVLLQKKDYRDISIIRNAEDSIVEASRSLIRKLRMAYSQRGNQVDIVRNKLDSCPHPEIICGDFNDVPNSYTYFRIRGNRRDAFMEKEGGLGRTFSNISPTLRIDYIMPDKQFEVVQYKRKLLPYSDHYPVIADLRLGSGK</sequence>
<dbReference type="CDD" id="cd09084">
    <property type="entry name" value="EEP-2"/>
    <property type="match status" value="1"/>
</dbReference>
<accession>A0A4Q7MS21</accession>
<protein>
    <submittedName>
        <fullName evidence="3">Endonuclease/exonuclease/phosphatase family metal-dependent hydrolase</fullName>
    </submittedName>
</protein>
<comment type="caution">
    <text evidence="3">The sequence shown here is derived from an EMBL/GenBank/DDBJ whole genome shotgun (WGS) entry which is preliminary data.</text>
</comment>
<feature type="transmembrane region" description="Helical" evidence="1">
    <location>
        <begin position="12"/>
        <end position="31"/>
    </location>
</feature>
<dbReference type="PANTHER" id="PTHR14859">
    <property type="entry name" value="CALCOFLUOR WHITE HYPERSENSITIVE PROTEIN PRECURSOR"/>
    <property type="match status" value="1"/>
</dbReference>
<dbReference type="Gene3D" id="3.60.10.10">
    <property type="entry name" value="Endonuclease/exonuclease/phosphatase"/>
    <property type="match status" value="1"/>
</dbReference>
<dbReference type="GO" id="GO:0016020">
    <property type="term" value="C:membrane"/>
    <property type="evidence" value="ECO:0007669"/>
    <property type="project" value="GOC"/>
</dbReference>
<dbReference type="InterPro" id="IPR005135">
    <property type="entry name" value="Endo/exonuclease/phosphatase"/>
</dbReference>